<dbReference type="GO" id="GO:0005813">
    <property type="term" value="C:centrosome"/>
    <property type="evidence" value="ECO:0007669"/>
    <property type="project" value="InterPro"/>
</dbReference>
<feature type="compositionally biased region" description="Polar residues" evidence="1">
    <location>
        <begin position="421"/>
        <end position="439"/>
    </location>
</feature>
<proteinExistence type="predicted"/>
<dbReference type="GO" id="GO:0005814">
    <property type="term" value="C:centriole"/>
    <property type="evidence" value="ECO:0007669"/>
    <property type="project" value="TreeGrafter"/>
</dbReference>
<dbReference type="Gene3D" id="1.25.10.10">
    <property type="entry name" value="Leucine-rich Repeat Variant"/>
    <property type="match status" value="1"/>
</dbReference>
<evidence type="ECO:0000313" key="3">
    <source>
        <dbReference type="EMBL" id="CAD7196718.1"/>
    </source>
</evidence>
<feature type="compositionally biased region" description="Basic and acidic residues" evidence="1">
    <location>
        <begin position="2284"/>
        <end position="2307"/>
    </location>
</feature>
<reference evidence="3" key="1">
    <citation type="submission" date="2020-11" db="EMBL/GenBank/DDBJ databases">
        <authorList>
            <person name="Tran Van P."/>
        </authorList>
    </citation>
    <scope>NUCLEOTIDE SEQUENCE</scope>
</reference>
<dbReference type="InterPro" id="IPR030791">
    <property type="entry name" value="Rotatin"/>
</dbReference>
<evidence type="ECO:0000256" key="1">
    <source>
        <dbReference type="SAM" id="MobiDB-lite"/>
    </source>
</evidence>
<dbReference type="EMBL" id="OA565299">
    <property type="protein sequence ID" value="CAD7196718.1"/>
    <property type="molecule type" value="Genomic_DNA"/>
</dbReference>
<evidence type="ECO:0000259" key="2">
    <source>
        <dbReference type="Pfam" id="PF14726"/>
    </source>
</evidence>
<feature type="region of interest" description="Disordered" evidence="1">
    <location>
        <begin position="421"/>
        <end position="441"/>
    </location>
</feature>
<organism evidence="3">
    <name type="scientific">Timema douglasi</name>
    <name type="common">Walking stick</name>
    <dbReference type="NCBI Taxonomy" id="61478"/>
    <lineage>
        <taxon>Eukaryota</taxon>
        <taxon>Metazoa</taxon>
        <taxon>Ecdysozoa</taxon>
        <taxon>Arthropoda</taxon>
        <taxon>Hexapoda</taxon>
        <taxon>Insecta</taxon>
        <taxon>Pterygota</taxon>
        <taxon>Neoptera</taxon>
        <taxon>Polyneoptera</taxon>
        <taxon>Phasmatodea</taxon>
        <taxon>Timematodea</taxon>
        <taxon>Timematoidea</taxon>
        <taxon>Timematidae</taxon>
        <taxon>Timema</taxon>
    </lineage>
</organism>
<dbReference type="InterPro" id="IPR029249">
    <property type="entry name" value="Rotatin_N"/>
</dbReference>
<gene>
    <name evidence="3" type="ORF">TDIB3V08_LOCUS3052</name>
</gene>
<sequence length="2322" mass="259633">MICKDICLAAVTFDSQKLGHKLEEIRVRALNHIISKLNYGFIQETDLAASKELVKKLIEWFNFETCPQKETQKLTSEVSEYSAHPRAQCVGVQTQSGLTDLIPLIPACFLQEIKEIGVPECDALDAKSLNRRNRHLLNLRNELKKRFQQEYLGLLALSKRNNKSITLFKIGDIADKDGNVVRQLKKSTLIEKLNKFRNELGDSEFCSLVDELVNILNEFQDVEHEGHLQGLQTLSQRSEIGSTATTLEVKVRQPQSVELFQNPSSNPSSTTGSGVHYGLPQGHGSRPDLSAQQLRACFPHLVLPWQPLVSTDRHVLEAVESSLNNVADTGLVLHSCLFFTDVMLQDFPAEVFLHRPLIVKAFFELLDSSKPAKLRSAVVRCLTKLTTELRVRIQYYTDPCVSNFKQETCLDHTSNISTPSMVSSQSFQTGEGSNENNPATGDYLKNYGSEASLDTGGQPKTTSEAGVSSNEDSVFLQLHQLSLPQYCLLGLYHALPFHKEASGNITTLVAGLVDLLFVTTTPAIWLCSDAIALEVIHLMKLVLALLGDILEQYGTAVNDGDGTMRLGYLQLIALTRKLLVVLVPQDLAVLVIPRKLKAVLLDSLFDLPLTTLYPDVHTNILNYAKKFDDDREKTALCCYNETVKLCNSMRAAVKFLKDYDKLQPGMFFVVLEEALTSLPLHRNLNMVRYCVAVCAQKMNGWSLDEETHQVCTNVFLKLFAHGEEDIKEEMYSCCHKSVLATLGVDSVHPSKSAAQLVFLFNTRILIEIICHGPTSTNNKGKFLMSDQMWRKFLENLIPALPLLLCYADKVSALGRSVSKMLDPDVSSSILLPTLTALKGNLCLLFSTEPSLRDEAIARLTWLLTKEEKSYEKFPNFSALRGVVLNNICMVEKPLKMVDKRATGAFYEASSLCQVVELLESSFVEPLVRKSALTQISAMLEDPSLHTPFMEQGGVETVLKIFQSAMVEKEFNNYPDSAIPVISILKNLAHFNPGVRHELSAQESVFYCIIRAVLLFHADKNLCHNVAQLLCLLLYSDYVLPVPESASSSDGGMATPRWYPLSLPNLVVERMRLPFICHTHWMSSQYTQPSMTGVLSDQRTHRMLRNSWNLEWFGSLGQLLSWKSCVPVPDSSEDLMLLVTDLDCLKATFIPNNLRRCLFNVQNATTHQAVINSLDELTRYITLHKLLYGKSQPPQGDNTSRLENVWYDLPWEDTFLRFLVTPPACLEDKLLLVAVLDFLTLYLKMCSRAGLKKKGFRWITRVLKDPGQPLPNLLKMEGEEDTPCKELYRALLALCQDCASLESRLEDVGTVLVRPARKGRTWEPLVKTIMLNLKLSDTQHFYNLALLDCMLSCLTHVTGSLGWSKTGDPANVDLKGLWSGLMLCLIELVIAFHCGKGGASSASFMGLAITRSAMLCLNHLLCEMHNSDTDKNWDAEWMSVMTDSHLLWLPYLWANRDPVVRAAGFQLVAGLCMSSRACIMLQDGIDLEQAATLLTNLTSHKINNGGKDGGSTVSVSCKSTGNNEEVSTGIEALVSLLDRHSLYPEMATLLSRLYLGSTVTPDGRSTDVTRWTVESLSGRRLAPSEELHPGEFVLVYNRASSKTELSESVSEATTDDLNLELQAVTTPGVVKAVSLLLVNLISLSPTHALFNMKKCGLVRLLFCCLGSVRQFAKKDMMLYVDVLEMYTGVCCVLSKCVALDDDCHLTVLHTHNSLTILLSLLDPVQYERTNPEVIFLRNRVWSEVFRLLTALLLDTSKHSKKAYKAICDALWYVGHQPFFAALKTSVCSESSADLQSSALTSLISLLTQESKVIFSPRTEDPDLSIVEIPSVNLLQSLLDEDHSESCDLNKVPSLEILEANSCDRQITVSDKDRAQDRPFHGAELCDLLLRLYEVHSLQLNMNERNSSFGKGPVVGALSSLLLVSHEAKHHAFREGLLATIILQARELHVCPLLRDIGALFGLLTNFMHGSTDVKTAAAEQGLADLVHKVWLWCTAVPGLLVDTLNMMCTFTNRCLSASHSLVLTTTIPGVGLRKTPSSVSLFHAIVSLVLREMDMVGPAHEQNVLALAFQLLRHTCHSHECRLVMTKSSLLQGFNQLHPSHTKKQKHWEGIESLWLHFLLDFTYHPEGQLVVPKVPEMFDLIMMMTKRRGTKLLSLSVLRNITFHQFNRPRLLSSCEFLQVLHQKLSEGSTEEKGMVASMIWSLVANNQKGKLIVKCSGLDTKLQEAVNQLTLTSKSSPSQSKEKLQIMNYVLQDRMPKEALQNKEKGRRPIGRPQTRWMGQAQKDMEAKGADWRRVAEGEVWKDRQERKRIRQTTRRGGNIK</sequence>
<accession>A0A7R8Z5F0</accession>
<protein>
    <recommendedName>
        <fullName evidence="2">Rotatin N-terminal domain-containing protein</fullName>
    </recommendedName>
</protein>
<dbReference type="GO" id="GO:0010457">
    <property type="term" value="P:centriole-centriole cohesion"/>
    <property type="evidence" value="ECO:0007669"/>
    <property type="project" value="TreeGrafter"/>
</dbReference>
<feature type="region of interest" description="Disordered" evidence="1">
    <location>
        <begin position="2259"/>
        <end position="2322"/>
    </location>
</feature>
<dbReference type="InterPro" id="IPR011989">
    <property type="entry name" value="ARM-like"/>
</dbReference>
<name>A0A7R8Z5F0_TIMDO</name>
<dbReference type="PANTHER" id="PTHR31691:SF1">
    <property type="entry name" value="ROTATIN"/>
    <property type="match status" value="1"/>
</dbReference>
<feature type="region of interest" description="Disordered" evidence="1">
    <location>
        <begin position="259"/>
        <end position="282"/>
    </location>
</feature>
<dbReference type="GO" id="GO:0007099">
    <property type="term" value="P:centriole replication"/>
    <property type="evidence" value="ECO:0007669"/>
    <property type="project" value="TreeGrafter"/>
</dbReference>
<dbReference type="InterPro" id="IPR016024">
    <property type="entry name" value="ARM-type_fold"/>
</dbReference>
<feature type="domain" description="Rotatin N-terminal" evidence="2">
    <location>
        <begin position="24"/>
        <end position="75"/>
    </location>
</feature>
<feature type="compositionally biased region" description="Low complexity" evidence="1">
    <location>
        <begin position="262"/>
        <end position="274"/>
    </location>
</feature>
<dbReference type="GO" id="GO:0032053">
    <property type="term" value="P:ciliary basal body organization"/>
    <property type="evidence" value="ECO:0007669"/>
    <property type="project" value="TreeGrafter"/>
</dbReference>
<dbReference type="Pfam" id="PF14726">
    <property type="entry name" value="RTTN_N"/>
    <property type="match status" value="1"/>
</dbReference>
<dbReference type="GO" id="GO:0036064">
    <property type="term" value="C:ciliary basal body"/>
    <property type="evidence" value="ECO:0007669"/>
    <property type="project" value="InterPro"/>
</dbReference>
<dbReference type="PANTHER" id="PTHR31691">
    <property type="entry name" value="ROTATIN"/>
    <property type="match status" value="1"/>
</dbReference>
<dbReference type="SUPFAM" id="SSF48371">
    <property type="entry name" value="ARM repeat"/>
    <property type="match status" value="2"/>
</dbReference>